<gene>
    <name evidence="2" type="ORF">DW712_03570</name>
</gene>
<dbReference type="Proteomes" id="UP000285650">
    <property type="component" value="Unassembled WGS sequence"/>
</dbReference>
<feature type="transmembrane region" description="Helical" evidence="1">
    <location>
        <begin position="70"/>
        <end position="97"/>
    </location>
</feature>
<dbReference type="RefSeq" id="WP_118220902.1">
    <property type="nucleotide sequence ID" value="NZ_JADMTM010000008.1"/>
</dbReference>
<comment type="caution">
    <text evidence="2">The sequence shown here is derived from an EMBL/GenBank/DDBJ whole genome shotgun (WGS) entry which is preliminary data.</text>
</comment>
<feature type="transmembrane region" description="Helical" evidence="1">
    <location>
        <begin position="12"/>
        <end position="32"/>
    </location>
</feature>
<organism evidence="2 3">
    <name type="scientific">Bacteroides intestinalis</name>
    <dbReference type="NCBI Taxonomy" id="329854"/>
    <lineage>
        <taxon>Bacteria</taxon>
        <taxon>Pseudomonadati</taxon>
        <taxon>Bacteroidota</taxon>
        <taxon>Bacteroidia</taxon>
        <taxon>Bacteroidales</taxon>
        <taxon>Bacteroidaceae</taxon>
        <taxon>Bacteroides</taxon>
    </lineage>
</organism>
<keyword evidence="1" id="KW-1133">Transmembrane helix</keyword>
<feature type="transmembrane region" description="Helical" evidence="1">
    <location>
        <begin position="159"/>
        <end position="178"/>
    </location>
</feature>
<accession>A0A414LI88</accession>
<dbReference type="AlphaFoldDB" id="A0A414LI88"/>
<reference evidence="2 3" key="1">
    <citation type="submission" date="2018-08" db="EMBL/GenBank/DDBJ databases">
        <title>A genome reference for cultivated species of the human gut microbiota.</title>
        <authorList>
            <person name="Zou Y."/>
            <person name="Xue W."/>
            <person name="Luo G."/>
        </authorList>
    </citation>
    <scope>NUCLEOTIDE SEQUENCE [LARGE SCALE GENOMIC DNA]</scope>
    <source>
        <strain evidence="2 3">AM27-17</strain>
    </source>
</reference>
<feature type="transmembrane region" description="Helical" evidence="1">
    <location>
        <begin position="38"/>
        <end position="58"/>
    </location>
</feature>
<dbReference type="EMBL" id="QSKV01000002">
    <property type="protein sequence ID" value="RHE94371.1"/>
    <property type="molecule type" value="Genomic_DNA"/>
</dbReference>
<proteinExistence type="predicted"/>
<dbReference type="InterPro" id="IPR025250">
    <property type="entry name" value="DUF4199"/>
</dbReference>
<keyword evidence="1" id="KW-0812">Transmembrane</keyword>
<protein>
    <submittedName>
        <fullName evidence="2">DUF4199 domain-containing protein</fullName>
    </submittedName>
</protein>
<name>A0A414LI88_9BACE</name>
<sequence length="189" mass="21750">MTENKGYLQRYAMLFGTYLGGFWILKFILFPLGITVPFLFSIFIGLTLCVPFMAYYYVRMYRNVVCGGTISFLHAWIFTVFMYMFAALLTAVAHYIYIRFIDQGFILNSYETMLNSWETMLNNPTYKAVPGIDAYIEQLREGLSQVRSLTPIEITMQMMSMNVFVGSLLAIPTALFVMKRPPADYIGGR</sequence>
<keyword evidence="1" id="KW-0472">Membrane</keyword>
<evidence type="ECO:0000313" key="3">
    <source>
        <dbReference type="Proteomes" id="UP000285650"/>
    </source>
</evidence>
<evidence type="ECO:0000256" key="1">
    <source>
        <dbReference type="SAM" id="Phobius"/>
    </source>
</evidence>
<evidence type="ECO:0000313" key="2">
    <source>
        <dbReference type="EMBL" id="RHE94371.1"/>
    </source>
</evidence>
<dbReference type="Pfam" id="PF13858">
    <property type="entry name" value="DUF4199"/>
    <property type="match status" value="1"/>
</dbReference>